<proteinExistence type="predicted"/>
<evidence type="ECO:0000313" key="1">
    <source>
        <dbReference type="EMBL" id="QHT79464.1"/>
    </source>
</evidence>
<reference evidence="1" key="1">
    <citation type="journal article" date="2020" name="Nature">
        <title>Giant virus diversity and host interactions through global metagenomics.</title>
        <authorList>
            <person name="Schulz F."/>
            <person name="Roux S."/>
            <person name="Paez-Espino D."/>
            <person name="Jungbluth S."/>
            <person name="Walsh D.A."/>
            <person name="Denef V.J."/>
            <person name="McMahon K.D."/>
            <person name="Konstantinidis K.T."/>
            <person name="Eloe-Fadrosh E.A."/>
            <person name="Kyrpides N.C."/>
            <person name="Woyke T."/>
        </authorList>
    </citation>
    <scope>NUCLEOTIDE SEQUENCE</scope>
    <source>
        <strain evidence="1">GVMAG-M-3300023184-101</strain>
    </source>
</reference>
<protein>
    <submittedName>
        <fullName evidence="1">Uncharacterized protein</fullName>
    </submittedName>
</protein>
<name>A0A6C0HG82_9ZZZZ</name>
<dbReference type="EMBL" id="MN739949">
    <property type="protein sequence ID" value="QHT79464.1"/>
    <property type="molecule type" value="Genomic_DNA"/>
</dbReference>
<organism evidence="1">
    <name type="scientific">viral metagenome</name>
    <dbReference type="NCBI Taxonomy" id="1070528"/>
    <lineage>
        <taxon>unclassified sequences</taxon>
        <taxon>metagenomes</taxon>
        <taxon>organismal metagenomes</taxon>
    </lineage>
</organism>
<dbReference type="AlphaFoldDB" id="A0A6C0HG82"/>
<sequence>MDIYKCPNPENRLATQNTKNKNNMENRVFSMCDHNALIFDFQKIGCDDNYFCCFLMFLIRKDLGDFYVNI</sequence>
<accession>A0A6C0HG82</accession>